<feature type="compositionally biased region" description="Pro residues" evidence="1">
    <location>
        <begin position="40"/>
        <end position="49"/>
    </location>
</feature>
<evidence type="ECO:0000313" key="4">
    <source>
        <dbReference type="Proteomes" id="UP000019471"/>
    </source>
</evidence>
<protein>
    <recommendedName>
        <fullName evidence="2">Deubiquitinating enzyme PH domain-containing protein</fullName>
    </recommendedName>
</protein>
<feature type="compositionally biased region" description="Basic and acidic residues" evidence="1">
    <location>
        <begin position="146"/>
        <end position="172"/>
    </location>
</feature>
<organism evidence="3 4">
    <name type="scientific">Cladophialophora psammophila CBS 110553</name>
    <dbReference type="NCBI Taxonomy" id="1182543"/>
    <lineage>
        <taxon>Eukaryota</taxon>
        <taxon>Fungi</taxon>
        <taxon>Dikarya</taxon>
        <taxon>Ascomycota</taxon>
        <taxon>Pezizomycotina</taxon>
        <taxon>Eurotiomycetes</taxon>
        <taxon>Chaetothyriomycetidae</taxon>
        <taxon>Chaetothyriales</taxon>
        <taxon>Herpotrichiellaceae</taxon>
        <taxon>Cladophialophora</taxon>
    </lineage>
</organism>
<feature type="compositionally biased region" description="Polar residues" evidence="1">
    <location>
        <begin position="127"/>
        <end position="144"/>
    </location>
</feature>
<evidence type="ECO:0000259" key="2">
    <source>
        <dbReference type="Pfam" id="PF25424"/>
    </source>
</evidence>
<dbReference type="HOGENOM" id="CLU_492573_0_0_1"/>
<dbReference type="GeneID" id="19185758"/>
<feature type="compositionally biased region" description="Basic and acidic residues" evidence="1">
    <location>
        <begin position="215"/>
        <end position="224"/>
    </location>
</feature>
<sequence>MTVPWREVVHSTLQNLSRDGLSSALKADKGQRDLDDNPKTAPPIPPPSNASPSQSQRGSMPRTSPRSLTKVVGVFLGMHDNAACAPIHIESDDEAATAEKNRQMAKTGLPSTQYTSTFPGKHKPWTEQFTSRSSGPTLGQSTPWSEPRDEARIKGGLVRRDPSAVRVEDSMKKKPFKTPTGPYRPYDTLTARSDFLQQRASRARATVNAPRTKLLAKDDVHANDHSTPNKKRKIGDERGSGSSAASTIPLQDSQNPDDSEDELGLDSKPADGKWCGKTQQPSNLNDTEQNCVPPLGSRNNAHDAQVNQVDRSSPEDECAFTKGTAQQRKAEKDKILESPSDSPKQASAQPRTSPYFTLPRTRTTESSGKKHNRRRNSTSESPDALQSAETLSTLAQRVLINAAYPNMKTKDLGDLILGSNSNSSAVTNKLSSAYVKKPVNSKTSFALEELVYRDLLDTSGYIIELDRATREVVINMKDPLLGDEPLSMPRGFNQIRKLELGDNQSPLVTLHFSRTVMASEKMYLRLESHEAAVDFVNFLQDAQKKLKVKTKEE</sequence>
<name>W9Y219_9EURO</name>
<evidence type="ECO:0000256" key="1">
    <source>
        <dbReference type="SAM" id="MobiDB-lite"/>
    </source>
</evidence>
<comment type="caution">
    <text evidence="3">The sequence shown here is derived from an EMBL/GenBank/DDBJ whole genome shotgun (WGS) entry which is preliminary data.</text>
</comment>
<feature type="compositionally biased region" description="Polar residues" evidence="1">
    <location>
        <begin position="109"/>
        <end position="118"/>
    </location>
</feature>
<evidence type="ECO:0000313" key="3">
    <source>
        <dbReference type="EMBL" id="EXJ76514.1"/>
    </source>
</evidence>
<dbReference type="RefSeq" id="XP_007739831.1">
    <property type="nucleotide sequence ID" value="XM_007741641.1"/>
</dbReference>
<feature type="region of interest" description="Disordered" evidence="1">
    <location>
        <begin position="94"/>
        <end position="387"/>
    </location>
</feature>
<feature type="compositionally biased region" description="Basic and acidic residues" evidence="1">
    <location>
        <begin position="26"/>
        <end position="38"/>
    </location>
</feature>
<dbReference type="EMBL" id="AMGX01000001">
    <property type="protein sequence ID" value="EXJ76514.1"/>
    <property type="molecule type" value="Genomic_DNA"/>
</dbReference>
<feature type="compositionally biased region" description="Polar residues" evidence="1">
    <location>
        <begin position="277"/>
        <end position="290"/>
    </location>
</feature>
<feature type="region of interest" description="Disordered" evidence="1">
    <location>
        <begin position="16"/>
        <end position="66"/>
    </location>
</feature>
<feature type="compositionally biased region" description="Polar residues" evidence="1">
    <location>
        <begin position="57"/>
        <end position="66"/>
    </location>
</feature>
<accession>W9Y219</accession>
<dbReference type="Proteomes" id="UP000019471">
    <property type="component" value="Unassembled WGS sequence"/>
</dbReference>
<proteinExistence type="predicted"/>
<feature type="compositionally biased region" description="Polar residues" evidence="1">
    <location>
        <begin position="339"/>
        <end position="366"/>
    </location>
</feature>
<reference evidence="3 4" key="1">
    <citation type="submission" date="2013-03" db="EMBL/GenBank/DDBJ databases">
        <title>The Genome Sequence of Cladophialophora psammophila CBS 110553.</title>
        <authorList>
            <consortium name="The Broad Institute Genomics Platform"/>
            <person name="Cuomo C."/>
            <person name="de Hoog S."/>
            <person name="Gorbushina A."/>
            <person name="Walker B."/>
            <person name="Young S.K."/>
            <person name="Zeng Q."/>
            <person name="Gargeya S."/>
            <person name="Fitzgerald M."/>
            <person name="Haas B."/>
            <person name="Abouelleil A."/>
            <person name="Allen A.W."/>
            <person name="Alvarado L."/>
            <person name="Arachchi H.M."/>
            <person name="Berlin A.M."/>
            <person name="Chapman S.B."/>
            <person name="Gainer-Dewar J."/>
            <person name="Goldberg J."/>
            <person name="Griggs A."/>
            <person name="Gujja S."/>
            <person name="Hansen M."/>
            <person name="Howarth C."/>
            <person name="Imamovic A."/>
            <person name="Ireland A."/>
            <person name="Larimer J."/>
            <person name="McCowan C."/>
            <person name="Murphy C."/>
            <person name="Pearson M."/>
            <person name="Poon T.W."/>
            <person name="Priest M."/>
            <person name="Roberts A."/>
            <person name="Saif S."/>
            <person name="Shea T."/>
            <person name="Sisk P."/>
            <person name="Sykes S."/>
            <person name="Wortman J."/>
            <person name="Nusbaum C."/>
            <person name="Birren B."/>
        </authorList>
    </citation>
    <scope>NUCLEOTIDE SEQUENCE [LARGE SCALE GENOMIC DNA]</scope>
    <source>
        <strain evidence="3 4">CBS 110553</strain>
    </source>
</reference>
<feature type="domain" description="Deubiquitinating enzyme PH" evidence="2">
    <location>
        <begin position="493"/>
        <end position="546"/>
    </location>
</feature>
<dbReference type="STRING" id="1182543.W9Y219"/>
<keyword evidence="4" id="KW-1185">Reference proteome</keyword>
<feature type="compositionally biased region" description="Polar residues" evidence="1">
    <location>
        <begin position="240"/>
        <end position="254"/>
    </location>
</feature>
<dbReference type="InterPro" id="IPR057501">
    <property type="entry name" value="DeUb_enz_PH"/>
</dbReference>
<dbReference type="OrthoDB" id="10640605at2759"/>
<dbReference type="AlphaFoldDB" id="W9Y219"/>
<feature type="compositionally biased region" description="Acidic residues" evidence="1">
    <location>
        <begin position="255"/>
        <end position="264"/>
    </location>
</feature>
<dbReference type="Pfam" id="PF25424">
    <property type="entry name" value="PH_35"/>
    <property type="match status" value="1"/>
</dbReference>
<gene>
    <name evidence="3" type="ORF">A1O5_01022</name>
</gene>